<dbReference type="EnsemblMetazoa" id="ADIR009515-RA">
    <property type="protein sequence ID" value="ADIR009515-PA"/>
    <property type="gene ID" value="ADIR009515"/>
</dbReference>
<name>A0A182NPD0_9DIPT</name>
<dbReference type="Proteomes" id="UP000075884">
    <property type="component" value="Unassembled WGS sequence"/>
</dbReference>
<accession>A0A182NPD0</accession>
<reference evidence="2" key="2">
    <citation type="submission" date="2020-05" db="UniProtKB">
        <authorList>
            <consortium name="EnsemblMetazoa"/>
        </authorList>
    </citation>
    <scope>IDENTIFICATION</scope>
    <source>
        <strain evidence="2">WRAIR2</strain>
    </source>
</reference>
<feature type="compositionally biased region" description="Polar residues" evidence="1">
    <location>
        <begin position="74"/>
        <end position="88"/>
    </location>
</feature>
<protein>
    <submittedName>
        <fullName evidence="2">Uncharacterized protein</fullName>
    </submittedName>
</protein>
<proteinExistence type="predicted"/>
<evidence type="ECO:0000313" key="3">
    <source>
        <dbReference type="Proteomes" id="UP000075884"/>
    </source>
</evidence>
<evidence type="ECO:0000256" key="1">
    <source>
        <dbReference type="SAM" id="MobiDB-lite"/>
    </source>
</evidence>
<sequence length="151" mass="17402">MIPHCVRVDQKGTHTHAYRKCASLSTVPLSRFWKATNTRSIMRHTERTEQHSQQQLAKPHRHRSSRVPFRGSPSLPSQLTIWEDANTSPPSPRVHGSGSFSSPLRLIIIGADRLRSSIKLCRWGCCCWPYPRVPKSLRRSRAKGNERERKR</sequence>
<feature type="region of interest" description="Disordered" evidence="1">
    <location>
        <begin position="43"/>
        <end position="98"/>
    </location>
</feature>
<dbReference type="AlphaFoldDB" id="A0A182NPD0"/>
<evidence type="ECO:0000313" key="2">
    <source>
        <dbReference type="EnsemblMetazoa" id="ADIR009515-PA"/>
    </source>
</evidence>
<dbReference type="VEuPathDB" id="VectorBase:ADIR009515"/>
<organism evidence="2 3">
    <name type="scientific">Anopheles dirus</name>
    <dbReference type="NCBI Taxonomy" id="7168"/>
    <lineage>
        <taxon>Eukaryota</taxon>
        <taxon>Metazoa</taxon>
        <taxon>Ecdysozoa</taxon>
        <taxon>Arthropoda</taxon>
        <taxon>Hexapoda</taxon>
        <taxon>Insecta</taxon>
        <taxon>Pterygota</taxon>
        <taxon>Neoptera</taxon>
        <taxon>Endopterygota</taxon>
        <taxon>Diptera</taxon>
        <taxon>Nematocera</taxon>
        <taxon>Culicoidea</taxon>
        <taxon>Culicidae</taxon>
        <taxon>Anophelinae</taxon>
        <taxon>Anopheles</taxon>
    </lineage>
</organism>
<reference evidence="3" key="1">
    <citation type="submission" date="2013-03" db="EMBL/GenBank/DDBJ databases">
        <title>The Genome Sequence of Anopheles dirus WRAIR2.</title>
        <authorList>
            <consortium name="The Broad Institute Genomics Platform"/>
            <person name="Neafsey D.E."/>
            <person name="Walton C."/>
            <person name="Walker B."/>
            <person name="Young S.K."/>
            <person name="Zeng Q."/>
            <person name="Gargeya S."/>
            <person name="Fitzgerald M."/>
            <person name="Haas B."/>
            <person name="Abouelleil A."/>
            <person name="Allen A.W."/>
            <person name="Alvarado L."/>
            <person name="Arachchi H.M."/>
            <person name="Berlin A.M."/>
            <person name="Chapman S.B."/>
            <person name="Gainer-Dewar J."/>
            <person name="Goldberg J."/>
            <person name="Griggs A."/>
            <person name="Gujja S."/>
            <person name="Hansen M."/>
            <person name="Howarth C."/>
            <person name="Imamovic A."/>
            <person name="Ireland A."/>
            <person name="Larimer J."/>
            <person name="McCowan C."/>
            <person name="Murphy C."/>
            <person name="Pearson M."/>
            <person name="Poon T.W."/>
            <person name="Priest M."/>
            <person name="Roberts A."/>
            <person name="Saif S."/>
            <person name="Shea T."/>
            <person name="Sisk P."/>
            <person name="Sykes S."/>
            <person name="Wortman J."/>
            <person name="Nusbaum C."/>
            <person name="Birren B."/>
        </authorList>
    </citation>
    <scope>NUCLEOTIDE SEQUENCE [LARGE SCALE GENOMIC DNA]</scope>
    <source>
        <strain evidence="3">WRAIR2</strain>
    </source>
</reference>
<keyword evidence="3" id="KW-1185">Reference proteome</keyword>